<dbReference type="FunFam" id="1.50.40.10:FF:000019">
    <property type="entry name" value="Mitochondrial uncoupling protein 1"/>
    <property type="match status" value="1"/>
</dbReference>
<gene>
    <name evidence="14" type="ORF">EJB05_25639</name>
</gene>
<evidence type="ECO:0000256" key="10">
    <source>
        <dbReference type="ARBA" id="ARBA00023128"/>
    </source>
</evidence>
<proteinExistence type="inferred from homology"/>
<dbReference type="Proteomes" id="UP000324897">
    <property type="component" value="Chromosome 2"/>
</dbReference>
<evidence type="ECO:0000256" key="2">
    <source>
        <dbReference type="ARBA" id="ARBA00004273"/>
    </source>
</evidence>
<dbReference type="InterPro" id="IPR050391">
    <property type="entry name" value="Mito_Metabolite_Transporter"/>
</dbReference>
<dbReference type="Gene3D" id="1.50.40.10">
    <property type="entry name" value="Mitochondrial carrier domain"/>
    <property type="match status" value="1"/>
</dbReference>
<keyword evidence="10" id="KW-0496">Mitochondrion</keyword>
<keyword evidence="15" id="KW-1185">Reference proteome</keyword>
<protein>
    <submittedName>
        <fullName evidence="14">Uncharacterized protein</fullName>
    </submittedName>
</protein>
<dbReference type="Pfam" id="PF00153">
    <property type="entry name" value="Mito_carr"/>
    <property type="match status" value="3"/>
</dbReference>
<name>A0A5J9UII5_9POAL</name>
<comment type="similarity">
    <text evidence="3 13">Belongs to the mitochondrial carrier (TC 2.A.29) family.</text>
</comment>
<keyword evidence="6" id="KW-0677">Repeat</keyword>
<comment type="caution">
    <text evidence="14">The sequence shown here is derived from an EMBL/GenBank/DDBJ whole genome shotgun (WGS) entry which is preliminary data.</text>
</comment>
<dbReference type="EMBL" id="RWGY01000013">
    <property type="protein sequence ID" value="TVU23284.1"/>
    <property type="molecule type" value="Genomic_DNA"/>
</dbReference>
<evidence type="ECO:0000256" key="7">
    <source>
        <dbReference type="ARBA" id="ARBA00022792"/>
    </source>
</evidence>
<evidence type="ECO:0000256" key="11">
    <source>
        <dbReference type="ARBA" id="ARBA00023136"/>
    </source>
</evidence>
<dbReference type="InterPro" id="IPR018108">
    <property type="entry name" value="MCP_transmembrane"/>
</dbReference>
<evidence type="ECO:0000256" key="1">
    <source>
        <dbReference type="ARBA" id="ARBA00004141"/>
    </source>
</evidence>
<reference evidence="14 15" key="1">
    <citation type="journal article" date="2019" name="Sci. Rep.">
        <title>A high-quality genome of Eragrostis curvula grass provides insights into Poaceae evolution and supports new strategies to enhance forage quality.</title>
        <authorList>
            <person name="Carballo J."/>
            <person name="Santos B.A.C.M."/>
            <person name="Zappacosta D."/>
            <person name="Garbus I."/>
            <person name="Selva J.P."/>
            <person name="Gallo C.A."/>
            <person name="Diaz A."/>
            <person name="Albertini E."/>
            <person name="Caccamo M."/>
            <person name="Echenique V."/>
        </authorList>
    </citation>
    <scope>NUCLEOTIDE SEQUENCE [LARGE SCALE GENOMIC DNA]</scope>
    <source>
        <strain evidence="15">cv. Victoria</strain>
        <tissue evidence="14">Leaf</tissue>
    </source>
</reference>
<dbReference type="InterPro" id="IPR023395">
    <property type="entry name" value="MCP_dom_sf"/>
</dbReference>
<evidence type="ECO:0000256" key="5">
    <source>
        <dbReference type="ARBA" id="ARBA00022692"/>
    </source>
</evidence>
<sequence length="344" mass="36447">MPEQGGAKPTITFAGRFTASAIAACFAEVDPHPLCFYSLLKPDHLPPSLGSLDTSSDSIPSRCSQVCTIPLDTAKVRLQLQKTVVPAGGGAAVELPKYRGLLGTAATIAREEGAAALWKGIVPGLHRQCIYGGLRIGLYEPVKSFYCGEGHVGDVPLTKKIAAGFTTGAIAIAIANPTDLVKVRLQAEGKLAPGAPRRYAGAMDAYAKIARTEGVAALWTGLGPNVARNAIINAAELASYDQVKQTILKIPGFKDDVITHLFSGLGAGFFAVCIGSPVDVVKSRMMGDSSAYKSTIDCFVKTLKNDGPLAFYKGFLPNFARLGSWNVIMFLTLEQVQKAFVKKE</sequence>
<keyword evidence="5 12" id="KW-0812">Transmembrane</keyword>
<dbReference type="GO" id="GO:0005743">
    <property type="term" value="C:mitochondrial inner membrane"/>
    <property type="evidence" value="ECO:0007669"/>
    <property type="project" value="UniProtKB-SubCell"/>
</dbReference>
<dbReference type="GO" id="GO:0015171">
    <property type="term" value="F:amino acid transmembrane transporter activity"/>
    <property type="evidence" value="ECO:0007669"/>
    <property type="project" value="UniProtKB-ARBA"/>
</dbReference>
<dbReference type="PANTHER" id="PTHR45618">
    <property type="entry name" value="MITOCHONDRIAL DICARBOXYLATE CARRIER-RELATED"/>
    <property type="match status" value="1"/>
</dbReference>
<keyword evidence="8" id="KW-1133">Transmembrane helix</keyword>
<feature type="repeat" description="Solcar" evidence="12">
    <location>
        <begin position="255"/>
        <end position="339"/>
    </location>
</feature>
<comment type="subcellular location">
    <subcellularLocation>
        <location evidence="1">Membrane</location>
        <topology evidence="1">Multi-pass membrane protein</topology>
    </subcellularLocation>
    <subcellularLocation>
        <location evidence="2">Mitochondrion inner membrane</location>
    </subcellularLocation>
</comment>
<dbReference type="AlphaFoldDB" id="A0A5J9UII5"/>
<keyword evidence="11 12" id="KW-0472">Membrane</keyword>
<evidence type="ECO:0000256" key="9">
    <source>
        <dbReference type="ARBA" id="ARBA00023016"/>
    </source>
</evidence>
<dbReference type="PROSITE" id="PS50920">
    <property type="entry name" value="SOLCAR"/>
    <property type="match status" value="3"/>
</dbReference>
<evidence type="ECO:0000313" key="15">
    <source>
        <dbReference type="Proteomes" id="UP000324897"/>
    </source>
</evidence>
<organism evidence="14 15">
    <name type="scientific">Eragrostis curvula</name>
    <name type="common">weeping love grass</name>
    <dbReference type="NCBI Taxonomy" id="38414"/>
    <lineage>
        <taxon>Eukaryota</taxon>
        <taxon>Viridiplantae</taxon>
        <taxon>Streptophyta</taxon>
        <taxon>Embryophyta</taxon>
        <taxon>Tracheophyta</taxon>
        <taxon>Spermatophyta</taxon>
        <taxon>Magnoliopsida</taxon>
        <taxon>Liliopsida</taxon>
        <taxon>Poales</taxon>
        <taxon>Poaceae</taxon>
        <taxon>PACMAD clade</taxon>
        <taxon>Chloridoideae</taxon>
        <taxon>Eragrostideae</taxon>
        <taxon>Eragrostidinae</taxon>
        <taxon>Eragrostis</taxon>
    </lineage>
</organism>
<feature type="non-terminal residue" evidence="14">
    <location>
        <position position="1"/>
    </location>
</feature>
<keyword evidence="7" id="KW-0999">Mitochondrion inner membrane</keyword>
<evidence type="ECO:0000256" key="12">
    <source>
        <dbReference type="PROSITE-ProRule" id="PRU00282"/>
    </source>
</evidence>
<accession>A0A5J9UII5</accession>
<dbReference type="SUPFAM" id="SSF103506">
    <property type="entry name" value="Mitochondrial carrier"/>
    <property type="match status" value="1"/>
</dbReference>
<evidence type="ECO:0000256" key="6">
    <source>
        <dbReference type="ARBA" id="ARBA00022737"/>
    </source>
</evidence>
<feature type="repeat" description="Solcar" evidence="12">
    <location>
        <begin position="155"/>
        <end position="246"/>
    </location>
</feature>
<dbReference type="OrthoDB" id="448427at2759"/>
<evidence type="ECO:0000313" key="14">
    <source>
        <dbReference type="EMBL" id="TVU23284.1"/>
    </source>
</evidence>
<keyword evidence="9" id="KW-0346">Stress response</keyword>
<evidence type="ECO:0000256" key="3">
    <source>
        <dbReference type="ARBA" id="ARBA00006375"/>
    </source>
</evidence>
<feature type="repeat" description="Solcar" evidence="12">
    <location>
        <begin position="48"/>
        <end position="145"/>
    </location>
</feature>
<keyword evidence="4 13" id="KW-0813">Transport</keyword>
<dbReference type="Gramene" id="TVU23284">
    <property type="protein sequence ID" value="TVU23284"/>
    <property type="gene ID" value="EJB05_25639"/>
</dbReference>
<evidence type="ECO:0000256" key="13">
    <source>
        <dbReference type="RuleBase" id="RU000488"/>
    </source>
</evidence>
<evidence type="ECO:0000256" key="8">
    <source>
        <dbReference type="ARBA" id="ARBA00022989"/>
    </source>
</evidence>
<evidence type="ECO:0000256" key="4">
    <source>
        <dbReference type="ARBA" id="ARBA00022448"/>
    </source>
</evidence>